<evidence type="ECO:0000256" key="3">
    <source>
        <dbReference type="ARBA" id="ARBA00023163"/>
    </source>
</evidence>
<dbReference type="Gene3D" id="2.60.120.10">
    <property type="entry name" value="Jelly Rolls"/>
    <property type="match status" value="1"/>
</dbReference>
<dbReference type="GO" id="GO:0003677">
    <property type="term" value="F:DNA binding"/>
    <property type="evidence" value="ECO:0007669"/>
    <property type="project" value="UniProtKB-KW"/>
</dbReference>
<organism evidence="5 6">
    <name type="scientific">Bradyrhizobium erythrophlei</name>
    <dbReference type="NCBI Taxonomy" id="1437360"/>
    <lineage>
        <taxon>Bacteria</taxon>
        <taxon>Pseudomonadati</taxon>
        <taxon>Pseudomonadota</taxon>
        <taxon>Alphaproteobacteria</taxon>
        <taxon>Hyphomicrobiales</taxon>
        <taxon>Nitrobacteraceae</taxon>
        <taxon>Bradyrhizobium</taxon>
    </lineage>
</organism>
<dbReference type="Proteomes" id="UP000189796">
    <property type="component" value="Chromosome I"/>
</dbReference>
<dbReference type="InterPro" id="IPR036390">
    <property type="entry name" value="WH_DNA-bd_sf"/>
</dbReference>
<dbReference type="EMBL" id="LT670817">
    <property type="protein sequence ID" value="SHH66687.1"/>
    <property type="molecule type" value="Genomic_DNA"/>
</dbReference>
<reference evidence="5 6" key="1">
    <citation type="submission" date="2016-11" db="EMBL/GenBank/DDBJ databases">
        <authorList>
            <person name="Jaros S."/>
            <person name="Januszkiewicz K."/>
            <person name="Wedrychowicz H."/>
        </authorList>
    </citation>
    <scope>NUCLEOTIDE SEQUENCE [LARGE SCALE GENOMIC DNA]</scope>
    <source>
        <strain evidence="5 6">GAS138</strain>
    </source>
</reference>
<accession>A0A1M5UUJ4</accession>
<keyword evidence="5" id="KW-0418">Kinase</keyword>
<dbReference type="InterPro" id="IPR018490">
    <property type="entry name" value="cNMP-bd_dom_sf"/>
</dbReference>
<dbReference type="GO" id="GO:0003700">
    <property type="term" value="F:DNA-binding transcription factor activity"/>
    <property type="evidence" value="ECO:0007669"/>
    <property type="project" value="TreeGrafter"/>
</dbReference>
<keyword evidence="1" id="KW-0805">Transcription regulation</keyword>
<evidence type="ECO:0000259" key="4">
    <source>
        <dbReference type="PROSITE" id="PS50042"/>
    </source>
</evidence>
<dbReference type="PANTHER" id="PTHR24567">
    <property type="entry name" value="CRP FAMILY TRANSCRIPTIONAL REGULATORY PROTEIN"/>
    <property type="match status" value="1"/>
</dbReference>
<feature type="domain" description="Cyclic nucleotide-binding" evidence="4">
    <location>
        <begin position="47"/>
        <end position="158"/>
    </location>
</feature>
<dbReference type="InterPro" id="IPR050397">
    <property type="entry name" value="Env_Response_Regulators"/>
</dbReference>
<sequence>MSLSADRLSEASFHPCGKWARPIGRDIAVSVQISNISNTGFPLDNKLLALLPRDHFDRLLPHLSTVLLQQGIVLYESGDEVDQVYFPHYGMLSLLTVLRDGKAIETATVGREGVVGAMAGLGLYKSLVRVVVQMPVACSKIAATHFRTVAGASDPVRNLCIRYNEVLLSQARVTAACNALHSIEARFCRWLLQSADRAASDTVTLTQEFLAEMLGVRRTSVTEVASKVQNSGAITYSRGVIRILDRAALMRMSCECYETLLDQSATLA</sequence>
<keyword evidence="2" id="KW-0238">DNA-binding</keyword>
<dbReference type="Gene3D" id="1.10.10.10">
    <property type="entry name" value="Winged helix-like DNA-binding domain superfamily/Winged helix DNA-binding domain"/>
    <property type="match status" value="1"/>
</dbReference>
<dbReference type="PROSITE" id="PS50042">
    <property type="entry name" value="CNMP_BINDING_3"/>
    <property type="match status" value="1"/>
</dbReference>
<dbReference type="InterPro" id="IPR036388">
    <property type="entry name" value="WH-like_DNA-bd_sf"/>
</dbReference>
<dbReference type="SMART" id="SM00100">
    <property type="entry name" value="cNMP"/>
    <property type="match status" value="1"/>
</dbReference>
<keyword evidence="5" id="KW-0808">Transferase</keyword>
<dbReference type="InterPro" id="IPR012318">
    <property type="entry name" value="HTH_CRP"/>
</dbReference>
<dbReference type="InterPro" id="IPR014710">
    <property type="entry name" value="RmlC-like_jellyroll"/>
</dbReference>
<gene>
    <name evidence="5" type="ORF">SAMN05443248_5606</name>
</gene>
<dbReference type="Pfam" id="PF00027">
    <property type="entry name" value="cNMP_binding"/>
    <property type="match status" value="1"/>
</dbReference>
<name>A0A1M5UUJ4_9BRAD</name>
<dbReference type="Pfam" id="PF13545">
    <property type="entry name" value="HTH_Crp_2"/>
    <property type="match status" value="1"/>
</dbReference>
<evidence type="ECO:0000313" key="6">
    <source>
        <dbReference type="Proteomes" id="UP000189796"/>
    </source>
</evidence>
<proteinExistence type="predicted"/>
<evidence type="ECO:0000256" key="2">
    <source>
        <dbReference type="ARBA" id="ARBA00023125"/>
    </source>
</evidence>
<evidence type="ECO:0000256" key="1">
    <source>
        <dbReference type="ARBA" id="ARBA00023015"/>
    </source>
</evidence>
<dbReference type="SUPFAM" id="SSF46785">
    <property type="entry name" value="Winged helix' DNA-binding domain"/>
    <property type="match status" value="1"/>
</dbReference>
<dbReference type="CDD" id="cd00038">
    <property type="entry name" value="CAP_ED"/>
    <property type="match status" value="1"/>
</dbReference>
<dbReference type="PANTHER" id="PTHR24567:SF74">
    <property type="entry name" value="HTH-TYPE TRANSCRIPTIONAL REGULATOR ARCR"/>
    <property type="match status" value="1"/>
</dbReference>
<evidence type="ECO:0000313" key="5">
    <source>
        <dbReference type="EMBL" id="SHH66687.1"/>
    </source>
</evidence>
<protein>
    <submittedName>
        <fullName evidence="5">cAMP-binding domain of CRP or a regulatory subunit of cAMP-dependent protein kinases</fullName>
    </submittedName>
</protein>
<dbReference type="OrthoDB" id="7506088at2"/>
<dbReference type="GO" id="GO:0005829">
    <property type="term" value="C:cytosol"/>
    <property type="evidence" value="ECO:0007669"/>
    <property type="project" value="TreeGrafter"/>
</dbReference>
<dbReference type="InterPro" id="IPR000595">
    <property type="entry name" value="cNMP-bd_dom"/>
</dbReference>
<keyword evidence="3" id="KW-0804">Transcription</keyword>
<dbReference type="SUPFAM" id="SSF51206">
    <property type="entry name" value="cAMP-binding domain-like"/>
    <property type="match status" value="1"/>
</dbReference>
<dbReference type="GO" id="GO:0016301">
    <property type="term" value="F:kinase activity"/>
    <property type="evidence" value="ECO:0007669"/>
    <property type="project" value="UniProtKB-KW"/>
</dbReference>
<dbReference type="AlphaFoldDB" id="A0A1M5UUJ4"/>